<dbReference type="SUPFAM" id="SSF52777">
    <property type="entry name" value="CoA-dependent acyltransferases"/>
    <property type="match status" value="1"/>
</dbReference>
<dbReference type="Gene3D" id="3.30.559.10">
    <property type="entry name" value="Chloramphenicol acetyltransferase-like domain"/>
    <property type="match status" value="1"/>
</dbReference>
<dbReference type="OrthoDB" id="8183309at2"/>
<protein>
    <submittedName>
        <fullName evidence="1">Fatty acyl-AMP ligase FadD28 and polyketide synthase</fullName>
    </submittedName>
</protein>
<proteinExistence type="predicted"/>
<accession>A0A378T8M4</accession>
<sequence length="442" mass="47380">MTRRDDRLDYIDQASFLSIRATGRQQLGQLVWLYEHPVDYDALRRFHRNYGHGLVGRRIERSPLPFGRHRWVADVGTTRELEISSPRPREDLNAWMDEQAELPIDPEHGPGWRVGVLPMTDGSTAVSAVLSHTLADGIGLLLTSARAATGQVTDFDYPARQARTRRRALASDAAQTIRDLPEVGRTLAAAAKLAYKRRGDLGGGDAPSPTPTGADAHVVVPTAAAFVSAAEWDARAEALGGNSYSLMAGFVSRLAIQMGRHRPDGTVSLLVAMSDRTEGDTRGNAVSLATVVVDPAPVAEDLSAVRAAMKKGLQELKDTPDETFALLPLNPFVPKKAVQRTAGLMFGDLPVSCSNVGPLDPAVNRPDGTDAEYLFLRPVDQGVTRHELERVGGHLVVASGRLNGTVSIGVVGYKVGGANTHAALRATVTQVLAEFGLTGTII</sequence>
<keyword evidence="1" id="KW-0436">Ligase</keyword>
<dbReference type="GO" id="GO:0016874">
    <property type="term" value="F:ligase activity"/>
    <property type="evidence" value="ECO:0007669"/>
    <property type="project" value="UniProtKB-KW"/>
</dbReference>
<name>A0A378T8M4_9MYCO</name>
<gene>
    <name evidence="1" type="ORF">NCTC10821_00267</name>
</gene>
<dbReference type="Proteomes" id="UP000254978">
    <property type="component" value="Unassembled WGS sequence"/>
</dbReference>
<evidence type="ECO:0000313" key="1">
    <source>
        <dbReference type="EMBL" id="STZ56774.1"/>
    </source>
</evidence>
<dbReference type="InterPro" id="IPR023213">
    <property type="entry name" value="CAT-like_dom_sf"/>
</dbReference>
<dbReference type="EMBL" id="UGQT01000001">
    <property type="protein sequence ID" value="STZ56774.1"/>
    <property type="molecule type" value="Genomic_DNA"/>
</dbReference>
<dbReference type="AlphaFoldDB" id="A0A378T8M4"/>
<keyword evidence="2" id="KW-1185">Reference proteome</keyword>
<evidence type="ECO:0000313" key="2">
    <source>
        <dbReference type="Proteomes" id="UP000254978"/>
    </source>
</evidence>
<organism evidence="1 2">
    <name type="scientific">Mycolicibacterium tokaiense</name>
    <dbReference type="NCBI Taxonomy" id="39695"/>
    <lineage>
        <taxon>Bacteria</taxon>
        <taxon>Bacillati</taxon>
        <taxon>Actinomycetota</taxon>
        <taxon>Actinomycetes</taxon>
        <taxon>Mycobacteriales</taxon>
        <taxon>Mycobacteriaceae</taxon>
        <taxon>Mycolicibacterium</taxon>
    </lineage>
</organism>
<dbReference type="RefSeq" id="WP_115277244.1">
    <property type="nucleotide sequence ID" value="NZ_AP022600.1"/>
</dbReference>
<reference evidence="1 2" key="1">
    <citation type="submission" date="2018-06" db="EMBL/GenBank/DDBJ databases">
        <authorList>
            <consortium name="Pathogen Informatics"/>
            <person name="Doyle S."/>
        </authorList>
    </citation>
    <scope>NUCLEOTIDE SEQUENCE [LARGE SCALE GENOMIC DNA]</scope>
    <source>
        <strain evidence="1 2">NCTC10821</strain>
    </source>
</reference>